<dbReference type="AlphaFoldDB" id="A0A2N1M5T1"/>
<protein>
    <submittedName>
        <fullName evidence="2">Uncharacterized protein</fullName>
    </submittedName>
</protein>
<feature type="non-terminal residue" evidence="2">
    <location>
        <position position="162"/>
    </location>
</feature>
<proteinExistence type="predicted"/>
<evidence type="ECO:0000313" key="2">
    <source>
        <dbReference type="EMBL" id="PKK56995.1"/>
    </source>
</evidence>
<dbReference type="VEuPathDB" id="FungiDB:RhiirA1_462709"/>
<gene>
    <name evidence="2" type="ORF">RhiirC2_798874</name>
</gene>
<comment type="caution">
    <text evidence="2">The sequence shown here is derived from an EMBL/GenBank/DDBJ whole genome shotgun (WGS) entry which is preliminary data.</text>
</comment>
<accession>A0A2N1M5T1</accession>
<feature type="compositionally biased region" description="Polar residues" evidence="1">
    <location>
        <begin position="19"/>
        <end position="35"/>
    </location>
</feature>
<reference evidence="2 3" key="1">
    <citation type="submission" date="2016-04" db="EMBL/GenBank/DDBJ databases">
        <title>Genome analyses suggest a sexual origin of heterokaryosis in a supposedly ancient asexual fungus.</title>
        <authorList>
            <person name="Ropars J."/>
            <person name="Sedzielewska K."/>
            <person name="Noel J."/>
            <person name="Charron P."/>
            <person name="Farinelli L."/>
            <person name="Marton T."/>
            <person name="Kruger M."/>
            <person name="Pelin A."/>
            <person name="Brachmann A."/>
            <person name="Corradi N."/>
        </authorList>
    </citation>
    <scope>NUCLEOTIDE SEQUENCE [LARGE SCALE GENOMIC DNA]</scope>
    <source>
        <strain evidence="2 3">C2</strain>
    </source>
</reference>
<evidence type="ECO:0000313" key="3">
    <source>
        <dbReference type="Proteomes" id="UP000233469"/>
    </source>
</evidence>
<evidence type="ECO:0000256" key="1">
    <source>
        <dbReference type="SAM" id="MobiDB-lite"/>
    </source>
</evidence>
<organism evidence="2 3">
    <name type="scientific">Rhizophagus irregularis</name>
    <dbReference type="NCBI Taxonomy" id="588596"/>
    <lineage>
        <taxon>Eukaryota</taxon>
        <taxon>Fungi</taxon>
        <taxon>Fungi incertae sedis</taxon>
        <taxon>Mucoromycota</taxon>
        <taxon>Glomeromycotina</taxon>
        <taxon>Glomeromycetes</taxon>
        <taxon>Glomerales</taxon>
        <taxon>Glomeraceae</taxon>
        <taxon>Rhizophagus</taxon>
    </lineage>
</organism>
<reference evidence="2 3" key="2">
    <citation type="submission" date="2017-10" db="EMBL/GenBank/DDBJ databases">
        <title>Extensive intraspecific genome diversity in a model arbuscular mycorrhizal fungus.</title>
        <authorList>
            <person name="Chen E.C.H."/>
            <person name="Morin E."/>
            <person name="Baudet D."/>
            <person name="Noel J."/>
            <person name="Ndikumana S."/>
            <person name="Charron P."/>
            <person name="St-Onge C."/>
            <person name="Giorgi J."/>
            <person name="Grigoriev I.V."/>
            <person name="Roux C."/>
            <person name="Martin F.M."/>
            <person name="Corradi N."/>
        </authorList>
    </citation>
    <scope>NUCLEOTIDE SEQUENCE [LARGE SCALE GENOMIC DNA]</scope>
    <source>
        <strain evidence="2 3">C2</strain>
    </source>
</reference>
<name>A0A2N1M5T1_9GLOM</name>
<dbReference type="EMBL" id="LLXL01004876">
    <property type="protein sequence ID" value="PKK56995.1"/>
    <property type="molecule type" value="Genomic_DNA"/>
</dbReference>
<sequence>MQKLTDRVTTLEKTHVHSHNSQIFSMPSNETPPVNTQFTSKSTEFINTDVNVKKRKIAASVNKNTKVTFSLTTVVNTQTRSPSPVETEQMEEVIINNQLNEPMMPNSNINMPSSSSSIDSRLNFFEKNMEQAFGQLDAVTKFIEKTSNTQPYINTNNNNTFT</sequence>
<feature type="region of interest" description="Disordered" evidence="1">
    <location>
        <begin position="14"/>
        <end position="35"/>
    </location>
</feature>
<dbReference type="Proteomes" id="UP000233469">
    <property type="component" value="Unassembled WGS sequence"/>
</dbReference>